<dbReference type="RefSeq" id="WP_358352930.1">
    <property type="nucleotide sequence ID" value="NZ_JBEZFP010000025.1"/>
</dbReference>
<dbReference type="EMBL" id="JBEZFP010000025">
    <property type="protein sequence ID" value="MEU8134351.1"/>
    <property type="molecule type" value="Genomic_DNA"/>
</dbReference>
<gene>
    <name evidence="1" type="ORF">AB0C36_12665</name>
</gene>
<sequence>MSSDRRPGRASQALVSRRHIDFCRVAGAICAVR</sequence>
<organism evidence="1 2">
    <name type="scientific">Streptodolium elevatio</name>
    <dbReference type="NCBI Taxonomy" id="3157996"/>
    <lineage>
        <taxon>Bacteria</taxon>
        <taxon>Bacillati</taxon>
        <taxon>Actinomycetota</taxon>
        <taxon>Actinomycetes</taxon>
        <taxon>Kitasatosporales</taxon>
        <taxon>Streptomycetaceae</taxon>
        <taxon>Streptodolium</taxon>
    </lineage>
</organism>
<dbReference type="InterPro" id="IPR049979">
    <property type="entry name" value="Cys_resp_CS_actino"/>
</dbReference>
<reference evidence="1 2" key="1">
    <citation type="submission" date="2024-06" db="EMBL/GenBank/DDBJ databases">
        <title>The Natural Products Discovery Center: Release of the First 8490 Sequenced Strains for Exploring Actinobacteria Biosynthetic Diversity.</title>
        <authorList>
            <person name="Kalkreuter E."/>
            <person name="Kautsar S.A."/>
            <person name="Yang D."/>
            <person name="Bader C.D."/>
            <person name="Teijaro C.N."/>
            <person name="Fluegel L."/>
            <person name="Davis C.M."/>
            <person name="Simpson J.R."/>
            <person name="Lauterbach L."/>
            <person name="Steele A.D."/>
            <person name="Gui C."/>
            <person name="Meng S."/>
            <person name="Li G."/>
            <person name="Viehrig K."/>
            <person name="Ye F."/>
            <person name="Su P."/>
            <person name="Kiefer A.F."/>
            <person name="Nichols A."/>
            <person name="Cepeda A.J."/>
            <person name="Yan W."/>
            <person name="Fan B."/>
            <person name="Jiang Y."/>
            <person name="Adhikari A."/>
            <person name="Zheng C.-J."/>
            <person name="Schuster L."/>
            <person name="Cowan T.M."/>
            <person name="Smanski M.J."/>
            <person name="Chevrette M.G."/>
            <person name="De Carvalho L.P.S."/>
            <person name="Shen B."/>
        </authorList>
    </citation>
    <scope>NUCLEOTIDE SEQUENCE [LARGE SCALE GENOMIC DNA]</scope>
    <source>
        <strain evidence="1 2">NPDC048946</strain>
    </source>
</reference>
<proteinExistence type="predicted"/>
<protein>
    <submittedName>
        <fullName evidence="1">Leader peptide</fullName>
    </submittedName>
</protein>
<evidence type="ECO:0000313" key="1">
    <source>
        <dbReference type="EMBL" id="MEU8134351.1"/>
    </source>
</evidence>
<accession>A0ABV3DF21</accession>
<dbReference type="NCBIfam" id="NF042934">
    <property type="entry name" value="cis_reg_atten"/>
    <property type="match status" value="1"/>
</dbReference>
<keyword evidence="2" id="KW-1185">Reference proteome</keyword>
<dbReference type="Proteomes" id="UP001551482">
    <property type="component" value="Unassembled WGS sequence"/>
</dbReference>
<comment type="caution">
    <text evidence="1">The sequence shown here is derived from an EMBL/GenBank/DDBJ whole genome shotgun (WGS) entry which is preliminary data.</text>
</comment>
<evidence type="ECO:0000313" key="2">
    <source>
        <dbReference type="Proteomes" id="UP001551482"/>
    </source>
</evidence>
<name>A0ABV3DF21_9ACTN</name>